<dbReference type="InterPro" id="IPR051112">
    <property type="entry name" value="CWC26_splicing_factor"/>
</dbReference>
<evidence type="ECO:0000313" key="4">
    <source>
        <dbReference type="EMBL" id="KAL0633505.1"/>
    </source>
</evidence>
<comment type="caution">
    <text evidence="4">The sequence shown here is derived from an EMBL/GenBank/DDBJ whole genome shotgun (WGS) entry which is preliminary data.</text>
</comment>
<dbReference type="PANTHER" id="PTHR31809:SF0">
    <property type="entry name" value="BUD13 HOMOLOG"/>
    <property type="match status" value="1"/>
</dbReference>
<dbReference type="Proteomes" id="UP001447188">
    <property type="component" value="Unassembled WGS sequence"/>
</dbReference>
<dbReference type="Pfam" id="PF09736">
    <property type="entry name" value="Bud13"/>
    <property type="match status" value="1"/>
</dbReference>
<gene>
    <name evidence="4" type="primary">CWC26</name>
    <name evidence="4" type="ORF">Q9L58_007612</name>
</gene>
<sequence length="316" mass="35288">MSLANYLAQNYLTKDEPEKKRNKKRRRKEGGVTIADDDVLGWDQGKDDDDGDGPVTVGESTKAFRRATKSNWTSVSVDATEAADTAAADAIISQAPQRGDNPEDQPAVVGGDDTSLQKMSSGAHAGLQTAAQVIAQLEIQRKAELARIATQDPRESGKGQETIYRDASGRIINIAMQRQEARKKIEEEEEKKRQVVELNKGNVQLVRQVERKKELEDAKYLTLARYADDKELNEDMKEKDRWNDPAAAFLTSKKKGVSKTGKPLYKGAAPPNRFGILPGHRWDGVDRGNGFEKKWFQAQNARKNRAQLEHDWQTDA</sequence>
<dbReference type="InterPro" id="IPR018609">
    <property type="entry name" value="Bud13"/>
</dbReference>
<evidence type="ECO:0000256" key="1">
    <source>
        <dbReference type="ARBA" id="ARBA00011069"/>
    </source>
</evidence>
<comment type="similarity">
    <text evidence="1">Belongs to the CWC26 family.</text>
</comment>
<protein>
    <submittedName>
        <fullName evidence="4">Pre-mRNA-splicing factor cwc26</fullName>
    </submittedName>
</protein>
<keyword evidence="5" id="KW-1185">Reference proteome</keyword>
<feature type="region of interest" description="Disordered" evidence="3">
    <location>
        <begin position="253"/>
        <end position="272"/>
    </location>
</feature>
<evidence type="ECO:0000256" key="3">
    <source>
        <dbReference type="SAM" id="MobiDB-lite"/>
    </source>
</evidence>
<feature type="coiled-coil region" evidence="2">
    <location>
        <begin position="171"/>
        <end position="198"/>
    </location>
</feature>
<evidence type="ECO:0000256" key="2">
    <source>
        <dbReference type="SAM" id="Coils"/>
    </source>
</evidence>
<proteinExistence type="inferred from homology"/>
<feature type="region of interest" description="Disordered" evidence="3">
    <location>
        <begin position="88"/>
        <end position="119"/>
    </location>
</feature>
<feature type="compositionally biased region" description="Acidic residues" evidence="3">
    <location>
        <begin position="35"/>
        <end position="52"/>
    </location>
</feature>
<keyword evidence="2" id="KW-0175">Coiled coil</keyword>
<reference evidence="4 5" key="1">
    <citation type="submission" date="2024-02" db="EMBL/GenBank/DDBJ databases">
        <title>Discinaceae phylogenomics.</title>
        <authorList>
            <person name="Dirks A.C."/>
            <person name="James T.Y."/>
        </authorList>
    </citation>
    <scope>NUCLEOTIDE SEQUENCE [LARGE SCALE GENOMIC DNA]</scope>
    <source>
        <strain evidence="4 5">ACD0624</strain>
    </source>
</reference>
<name>A0ABR3GCL5_9PEZI</name>
<feature type="region of interest" description="Disordered" evidence="3">
    <location>
        <begin position="1"/>
        <end position="62"/>
    </location>
</feature>
<organism evidence="4 5">
    <name type="scientific">Discina gigas</name>
    <dbReference type="NCBI Taxonomy" id="1032678"/>
    <lineage>
        <taxon>Eukaryota</taxon>
        <taxon>Fungi</taxon>
        <taxon>Dikarya</taxon>
        <taxon>Ascomycota</taxon>
        <taxon>Pezizomycotina</taxon>
        <taxon>Pezizomycetes</taxon>
        <taxon>Pezizales</taxon>
        <taxon>Discinaceae</taxon>
        <taxon>Discina</taxon>
    </lineage>
</organism>
<accession>A0ABR3GCL5</accession>
<dbReference type="PANTHER" id="PTHR31809">
    <property type="entry name" value="BUD13 HOMOLOG"/>
    <property type="match status" value="1"/>
</dbReference>
<evidence type="ECO:0000313" key="5">
    <source>
        <dbReference type="Proteomes" id="UP001447188"/>
    </source>
</evidence>
<dbReference type="EMBL" id="JBBBZM010000123">
    <property type="protein sequence ID" value="KAL0633505.1"/>
    <property type="molecule type" value="Genomic_DNA"/>
</dbReference>